<proteinExistence type="predicted"/>
<dbReference type="Proteomes" id="UP000256845">
    <property type="component" value="Unassembled WGS sequence"/>
</dbReference>
<dbReference type="Pfam" id="PF19531">
    <property type="entry name" value="DUF6058"/>
    <property type="match status" value="1"/>
</dbReference>
<protein>
    <submittedName>
        <fullName evidence="1">Uncharacterized protein</fullName>
    </submittedName>
</protein>
<sequence>MLLNYLYQYFLEEQEFVRRAAIMPDIWLDYLQQGIVPKASYTVRGGLRSSSFFGPFLEEKEYRFHQPGHVLWLHQLDRLDICSEAGARGYFDHRYKAARDAFFTGPLGQACLEWQEGLMDRTSDSTRYETWQYFLEGVYGLCTKDGQPETIFLKQVGVQFIDVVLAEDAPIAGNGHKRDILCRMVNLLDKVASPFAPHERERSSRQRCIVNLRQWLAEGGSLKERMID</sequence>
<keyword evidence="2" id="KW-1185">Reference proteome</keyword>
<evidence type="ECO:0000313" key="2">
    <source>
        <dbReference type="Proteomes" id="UP000256845"/>
    </source>
</evidence>
<dbReference type="RefSeq" id="WP_115939479.1">
    <property type="nucleotide sequence ID" value="NZ_QRDW01000019.1"/>
</dbReference>
<evidence type="ECO:0000313" key="1">
    <source>
        <dbReference type="EMBL" id="RED43756.1"/>
    </source>
</evidence>
<dbReference type="OrthoDB" id="7840905at2"/>
<comment type="caution">
    <text evidence="1">The sequence shown here is derived from an EMBL/GenBank/DDBJ whole genome shotgun (WGS) entry which is preliminary data.</text>
</comment>
<reference evidence="1 2" key="1">
    <citation type="submission" date="2018-07" db="EMBL/GenBank/DDBJ databases">
        <title>Genomic Encyclopedia of Type Strains, Phase III (KMG-III): the genomes of soil and plant-associated and newly described type strains.</title>
        <authorList>
            <person name="Whitman W."/>
        </authorList>
    </citation>
    <scope>NUCLEOTIDE SEQUENCE [LARGE SCALE GENOMIC DNA]</scope>
    <source>
        <strain evidence="1 2">CECT 8488</strain>
    </source>
</reference>
<gene>
    <name evidence="1" type="ORF">DFP90_11910</name>
</gene>
<dbReference type="InterPro" id="IPR045694">
    <property type="entry name" value="DUF6058"/>
</dbReference>
<organism evidence="1 2">
    <name type="scientific">Aestuariispira insulae</name>
    <dbReference type="NCBI Taxonomy" id="1461337"/>
    <lineage>
        <taxon>Bacteria</taxon>
        <taxon>Pseudomonadati</taxon>
        <taxon>Pseudomonadota</taxon>
        <taxon>Alphaproteobacteria</taxon>
        <taxon>Rhodospirillales</taxon>
        <taxon>Kiloniellaceae</taxon>
        <taxon>Aestuariispira</taxon>
    </lineage>
</organism>
<name>A0A3D9H499_9PROT</name>
<dbReference type="EMBL" id="QRDW01000019">
    <property type="protein sequence ID" value="RED43756.1"/>
    <property type="molecule type" value="Genomic_DNA"/>
</dbReference>
<dbReference type="AlphaFoldDB" id="A0A3D9H499"/>
<accession>A0A3D9H499</accession>